<dbReference type="GO" id="GO:0003700">
    <property type="term" value="F:DNA-binding transcription factor activity"/>
    <property type="evidence" value="ECO:0007669"/>
    <property type="project" value="InterPro"/>
</dbReference>
<dbReference type="Pfam" id="PF01965">
    <property type="entry name" value="DJ-1_PfpI"/>
    <property type="match status" value="1"/>
</dbReference>
<keyword evidence="2" id="KW-0238">DNA-binding</keyword>
<keyword evidence="7" id="KW-1185">Reference proteome</keyword>
<dbReference type="Gene3D" id="1.10.10.60">
    <property type="entry name" value="Homeodomain-like"/>
    <property type="match status" value="1"/>
</dbReference>
<dbReference type="InterPro" id="IPR052158">
    <property type="entry name" value="INH-QAR"/>
</dbReference>
<dbReference type="InterPro" id="IPR018060">
    <property type="entry name" value="HTH_AraC"/>
</dbReference>
<accession>A0A239M4I0</accession>
<dbReference type="GO" id="GO:0043565">
    <property type="term" value="F:sequence-specific DNA binding"/>
    <property type="evidence" value="ECO:0007669"/>
    <property type="project" value="InterPro"/>
</dbReference>
<evidence type="ECO:0000256" key="2">
    <source>
        <dbReference type="ARBA" id="ARBA00023125"/>
    </source>
</evidence>
<dbReference type="SUPFAM" id="SSF52317">
    <property type="entry name" value="Class I glutamine amidotransferase-like"/>
    <property type="match status" value="1"/>
</dbReference>
<dbReference type="PRINTS" id="PR00032">
    <property type="entry name" value="HTHARAC"/>
</dbReference>
<dbReference type="PROSITE" id="PS01124">
    <property type="entry name" value="HTH_ARAC_FAMILY_2"/>
    <property type="match status" value="1"/>
</dbReference>
<name>A0A239M4I0_9BURK</name>
<keyword evidence="3" id="KW-0804">Transcription</keyword>
<evidence type="ECO:0000313" key="7">
    <source>
        <dbReference type="Proteomes" id="UP000198284"/>
    </source>
</evidence>
<dbReference type="InterPro" id="IPR029062">
    <property type="entry name" value="Class_I_gatase-like"/>
</dbReference>
<dbReference type="CDD" id="cd03138">
    <property type="entry name" value="GATase1_AraC_2"/>
    <property type="match status" value="1"/>
</dbReference>
<reference evidence="6 7" key="1">
    <citation type="submission" date="2017-06" db="EMBL/GenBank/DDBJ databases">
        <authorList>
            <person name="Kim H.J."/>
            <person name="Triplett B.A."/>
        </authorList>
    </citation>
    <scope>NUCLEOTIDE SEQUENCE [LARGE SCALE GENOMIC DNA]</scope>
    <source>
        <strain evidence="6 7">U15</strain>
    </source>
</reference>
<feature type="domain" description="HTH araC/xylS-type" evidence="5">
    <location>
        <begin position="257"/>
        <end position="355"/>
    </location>
</feature>
<keyword evidence="1" id="KW-0805">Transcription regulation</keyword>
<dbReference type="InterPro" id="IPR002818">
    <property type="entry name" value="DJ-1/PfpI"/>
</dbReference>
<evidence type="ECO:0000259" key="5">
    <source>
        <dbReference type="PROSITE" id="PS01124"/>
    </source>
</evidence>
<evidence type="ECO:0000256" key="4">
    <source>
        <dbReference type="SAM" id="MobiDB-lite"/>
    </source>
</evidence>
<gene>
    <name evidence="6" type="ORF">SAMN06265795_13114</name>
</gene>
<dbReference type="Proteomes" id="UP000198284">
    <property type="component" value="Unassembled WGS sequence"/>
</dbReference>
<dbReference type="PANTHER" id="PTHR43130:SF11">
    <property type="entry name" value="TRANSCRIPTIONAL REGULATORY PROTEIN"/>
    <property type="match status" value="1"/>
</dbReference>
<evidence type="ECO:0000256" key="1">
    <source>
        <dbReference type="ARBA" id="ARBA00023015"/>
    </source>
</evidence>
<dbReference type="EMBL" id="FZOT01000031">
    <property type="protein sequence ID" value="SNT37460.1"/>
    <property type="molecule type" value="Genomic_DNA"/>
</dbReference>
<dbReference type="AlphaFoldDB" id="A0A239M4I0"/>
<protein>
    <submittedName>
        <fullName evidence="6">Transcriptional regulator, AraC family with amidase-like domain</fullName>
    </submittedName>
</protein>
<evidence type="ECO:0000256" key="3">
    <source>
        <dbReference type="ARBA" id="ARBA00023163"/>
    </source>
</evidence>
<feature type="region of interest" description="Disordered" evidence="4">
    <location>
        <begin position="14"/>
        <end position="33"/>
    </location>
</feature>
<evidence type="ECO:0000313" key="6">
    <source>
        <dbReference type="EMBL" id="SNT37460.1"/>
    </source>
</evidence>
<dbReference type="Gene3D" id="3.40.50.880">
    <property type="match status" value="1"/>
</dbReference>
<proteinExistence type="predicted"/>
<dbReference type="PANTHER" id="PTHR43130">
    <property type="entry name" value="ARAC-FAMILY TRANSCRIPTIONAL REGULATOR"/>
    <property type="match status" value="1"/>
</dbReference>
<organism evidence="6 7">
    <name type="scientific">Noviherbaspirillum humi</name>
    <dbReference type="NCBI Taxonomy" id="1688639"/>
    <lineage>
        <taxon>Bacteria</taxon>
        <taxon>Pseudomonadati</taxon>
        <taxon>Pseudomonadota</taxon>
        <taxon>Betaproteobacteria</taxon>
        <taxon>Burkholderiales</taxon>
        <taxon>Oxalobacteraceae</taxon>
        <taxon>Noviherbaspirillum</taxon>
    </lineage>
</organism>
<dbReference type="SUPFAM" id="SSF46689">
    <property type="entry name" value="Homeodomain-like"/>
    <property type="match status" value="2"/>
</dbReference>
<dbReference type="SMART" id="SM00342">
    <property type="entry name" value="HTH_ARAC"/>
    <property type="match status" value="1"/>
</dbReference>
<dbReference type="InterPro" id="IPR020449">
    <property type="entry name" value="Tscrpt_reg_AraC-type_HTH"/>
</dbReference>
<dbReference type="InterPro" id="IPR018062">
    <property type="entry name" value="HTH_AraC-typ_CS"/>
</dbReference>
<dbReference type="Pfam" id="PF12833">
    <property type="entry name" value="HTH_18"/>
    <property type="match status" value="1"/>
</dbReference>
<dbReference type="PROSITE" id="PS00041">
    <property type="entry name" value="HTH_ARAC_FAMILY_1"/>
    <property type="match status" value="1"/>
</dbReference>
<sequence length="365" mass="40314">MQWVRSWASGKRLMGGRMMPSSGNSFGDQPPAGREARPIQVTVLLLDSGYASLSAAPIDIFHSAGRLWNHLHGQGEAPRFSVRMVSIDGKPVAGVGAYSVVPDAAIHQVERSDLVLVPSGDVYGSGLDPRLVRWMRDMYEGGSALAGLCSGATYLAETGLLDNRMATTHWALVEDMRARYPRVRWCPERLITEDGRLFCSGGVYSALDLSLYLVEKFAGREIALQCAKSLLLGMPRMHQSAYFGPLAGRPHADDKVREIEAYMHEHYHEALTIDALAGRAAMGTRNFIRRFKAATGQMPGAYLQALRIAEAKGLLESSGPSIQRICMKVGYQDLSHFRELFKRHTGMTPAEYRRQFGPVDVLCRD</sequence>
<dbReference type="InterPro" id="IPR009057">
    <property type="entry name" value="Homeodomain-like_sf"/>
</dbReference>